<feature type="compositionally biased region" description="Polar residues" evidence="1">
    <location>
        <begin position="130"/>
        <end position="152"/>
    </location>
</feature>
<name>A0A8H5BJ10_9AGAR</name>
<evidence type="ECO:0000313" key="3">
    <source>
        <dbReference type="Proteomes" id="UP000541558"/>
    </source>
</evidence>
<organism evidence="2 3">
    <name type="scientific">Ephemerocybe angulata</name>
    <dbReference type="NCBI Taxonomy" id="980116"/>
    <lineage>
        <taxon>Eukaryota</taxon>
        <taxon>Fungi</taxon>
        <taxon>Dikarya</taxon>
        <taxon>Basidiomycota</taxon>
        <taxon>Agaricomycotina</taxon>
        <taxon>Agaricomycetes</taxon>
        <taxon>Agaricomycetidae</taxon>
        <taxon>Agaricales</taxon>
        <taxon>Agaricineae</taxon>
        <taxon>Psathyrellaceae</taxon>
        <taxon>Ephemerocybe</taxon>
    </lineage>
</organism>
<sequence length="164" mass="17793">MQNGTTEIGPDELGPALDLRDSPGAGKDSTPPEPNEESRPWDATPESGHSIRPVLRSHLHVRGPGDAFAPSTVIDLTFLDAPPPLRLRTNLDELICYRTGVLVPLANINFDGYSIVREDGPLSIHSGTWTTTMKQTASPQRSVLPSHSSRISDPQRRGGRSNKP</sequence>
<keyword evidence="3" id="KW-1185">Reference proteome</keyword>
<feature type="region of interest" description="Disordered" evidence="1">
    <location>
        <begin position="130"/>
        <end position="164"/>
    </location>
</feature>
<dbReference type="Proteomes" id="UP000541558">
    <property type="component" value="Unassembled WGS sequence"/>
</dbReference>
<dbReference type="AlphaFoldDB" id="A0A8H5BJ10"/>
<comment type="caution">
    <text evidence="2">The sequence shown here is derived from an EMBL/GenBank/DDBJ whole genome shotgun (WGS) entry which is preliminary data.</text>
</comment>
<evidence type="ECO:0000256" key="1">
    <source>
        <dbReference type="SAM" id="MobiDB-lite"/>
    </source>
</evidence>
<evidence type="ECO:0000313" key="2">
    <source>
        <dbReference type="EMBL" id="KAF5324024.1"/>
    </source>
</evidence>
<reference evidence="2 3" key="1">
    <citation type="journal article" date="2020" name="ISME J.">
        <title>Uncovering the hidden diversity of litter-decomposition mechanisms in mushroom-forming fungi.</title>
        <authorList>
            <person name="Floudas D."/>
            <person name="Bentzer J."/>
            <person name="Ahren D."/>
            <person name="Johansson T."/>
            <person name="Persson P."/>
            <person name="Tunlid A."/>
        </authorList>
    </citation>
    <scope>NUCLEOTIDE SEQUENCE [LARGE SCALE GENOMIC DNA]</scope>
    <source>
        <strain evidence="2 3">CBS 175.51</strain>
    </source>
</reference>
<gene>
    <name evidence="2" type="ORF">D9611_008325</name>
</gene>
<protein>
    <submittedName>
        <fullName evidence="2">Uncharacterized protein</fullName>
    </submittedName>
</protein>
<proteinExistence type="predicted"/>
<feature type="region of interest" description="Disordered" evidence="1">
    <location>
        <begin position="1"/>
        <end position="49"/>
    </location>
</feature>
<dbReference type="EMBL" id="JAACJK010000165">
    <property type="protein sequence ID" value="KAF5324024.1"/>
    <property type="molecule type" value="Genomic_DNA"/>
</dbReference>
<accession>A0A8H5BJ10</accession>